<keyword evidence="2" id="KW-1185">Reference proteome</keyword>
<protein>
    <submittedName>
        <fullName evidence="1">Uncharacterized protein</fullName>
    </submittedName>
</protein>
<dbReference type="RefSeq" id="WP_184193667.1">
    <property type="nucleotide sequence ID" value="NZ_JACIIV010000001.1"/>
</dbReference>
<dbReference type="EMBL" id="JACIIV010000001">
    <property type="protein sequence ID" value="MBB6225937.1"/>
    <property type="molecule type" value="Genomic_DNA"/>
</dbReference>
<accession>A0A841KZU1</accession>
<reference evidence="1 2" key="1">
    <citation type="submission" date="2020-08" db="EMBL/GenBank/DDBJ databases">
        <title>Genomic Encyclopedia of Type Strains, Phase IV (KMG-IV): sequencing the most valuable type-strain genomes for metagenomic binning, comparative biology and taxonomic classification.</title>
        <authorList>
            <person name="Goeker M."/>
        </authorList>
    </citation>
    <scope>NUCLEOTIDE SEQUENCE [LARGE SCALE GENOMIC DNA]</scope>
    <source>
        <strain evidence="1 2">DSM 102189</strain>
    </source>
</reference>
<name>A0A841KZU1_9SPHN</name>
<organism evidence="1 2">
    <name type="scientific">Polymorphobacter multimanifer</name>
    <dbReference type="NCBI Taxonomy" id="1070431"/>
    <lineage>
        <taxon>Bacteria</taxon>
        <taxon>Pseudomonadati</taxon>
        <taxon>Pseudomonadota</taxon>
        <taxon>Alphaproteobacteria</taxon>
        <taxon>Sphingomonadales</taxon>
        <taxon>Sphingosinicellaceae</taxon>
        <taxon>Polymorphobacter</taxon>
    </lineage>
</organism>
<dbReference type="Proteomes" id="UP000538147">
    <property type="component" value="Unassembled WGS sequence"/>
</dbReference>
<gene>
    <name evidence="1" type="ORF">FHS79_000088</name>
</gene>
<evidence type="ECO:0000313" key="1">
    <source>
        <dbReference type="EMBL" id="MBB6225937.1"/>
    </source>
</evidence>
<comment type="caution">
    <text evidence="1">The sequence shown here is derived from an EMBL/GenBank/DDBJ whole genome shotgun (WGS) entry which is preliminary data.</text>
</comment>
<sequence length="355" mass="39160">MIVVTGIPIETLKSEHDGCVVARCATVEDIGKSLAYAEGLFVAGDYRDARRVLAKAIGRNRGAAAQEPVLVSQLYRASGRISAHLGYGDRYRMDTHRIVQTLKEGAQRDEAELLLAELEVAEMSLKMGNRQLAERTLAMVEERAMAADFQNIAAIASLRKALVPYLGFGRKDWSVRRLKALARREGDEYTAGVRVSAKLLIAQLSARSNTAPDVSRLLDDETNLPPRQVLVWSPPFVAGKTPMVRNELGSVSVPQVNNVNDRWADVGFRVLPDGKVDDVTVLRRNGPGDWLDRSVEQVEGRVYTPLPATAADDGVDGDYRVERHTFIAFYGPVKGSRIEARNGQPRVEIVDLTLR</sequence>
<evidence type="ECO:0000313" key="2">
    <source>
        <dbReference type="Proteomes" id="UP000538147"/>
    </source>
</evidence>
<proteinExistence type="predicted"/>
<dbReference type="AlphaFoldDB" id="A0A841KZU1"/>